<dbReference type="InterPro" id="IPR036873">
    <property type="entry name" value="Rhodanese-like_dom_sf"/>
</dbReference>
<dbReference type="Pfam" id="PF00581">
    <property type="entry name" value="Rhodanese"/>
    <property type="match status" value="2"/>
</dbReference>
<dbReference type="PANTHER" id="PTHR11364:SF27">
    <property type="entry name" value="SULFURTRANSFERASE"/>
    <property type="match status" value="1"/>
</dbReference>
<dbReference type="Proteomes" id="UP000776983">
    <property type="component" value="Unassembled WGS sequence"/>
</dbReference>
<keyword evidence="1" id="KW-0808">Transferase</keyword>
<evidence type="ECO:0000313" key="5">
    <source>
        <dbReference type="Proteomes" id="UP000776983"/>
    </source>
</evidence>
<evidence type="ECO:0000259" key="3">
    <source>
        <dbReference type="PROSITE" id="PS50206"/>
    </source>
</evidence>
<dbReference type="SUPFAM" id="SSF52821">
    <property type="entry name" value="Rhodanese/Cell cycle control phosphatase"/>
    <property type="match status" value="2"/>
</dbReference>
<dbReference type="PANTHER" id="PTHR11364">
    <property type="entry name" value="THIOSULFATE SULFERTANSFERASE"/>
    <property type="match status" value="1"/>
</dbReference>
<dbReference type="RefSeq" id="WP_226953338.1">
    <property type="nucleotide sequence ID" value="NZ_JACDXW010000002.1"/>
</dbReference>
<protein>
    <submittedName>
        <fullName evidence="4">Sulfurtransferase</fullName>
    </submittedName>
</protein>
<feature type="domain" description="Rhodanese" evidence="3">
    <location>
        <begin position="23"/>
        <end position="140"/>
    </location>
</feature>
<evidence type="ECO:0000313" key="4">
    <source>
        <dbReference type="EMBL" id="MCB5363100.1"/>
    </source>
</evidence>
<dbReference type="EMBL" id="JACDXW010000002">
    <property type="protein sequence ID" value="MCB5363100.1"/>
    <property type="molecule type" value="Genomic_DNA"/>
</dbReference>
<evidence type="ECO:0000256" key="1">
    <source>
        <dbReference type="ARBA" id="ARBA00022679"/>
    </source>
</evidence>
<dbReference type="InterPro" id="IPR001763">
    <property type="entry name" value="Rhodanese-like_dom"/>
</dbReference>
<dbReference type="PROSITE" id="PS50206">
    <property type="entry name" value="RHODANESE_3"/>
    <property type="match status" value="2"/>
</dbReference>
<organism evidence="4 5">
    <name type="scientific">Mesopusillimonas faecipullorum</name>
    <dbReference type="NCBI Taxonomy" id="2755040"/>
    <lineage>
        <taxon>Bacteria</taxon>
        <taxon>Pseudomonadati</taxon>
        <taxon>Pseudomonadota</taxon>
        <taxon>Betaproteobacteria</taxon>
        <taxon>Burkholderiales</taxon>
        <taxon>Alcaligenaceae</taxon>
        <taxon>Mesopusillimonas</taxon>
    </lineage>
</organism>
<feature type="domain" description="Rhodanese" evidence="3">
    <location>
        <begin position="170"/>
        <end position="283"/>
    </location>
</feature>
<dbReference type="CDD" id="cd01449">
    <property type="entry name" value="TST_Repeat_2"/>
    <property type="match status" value="1"/>
</dbReference>
<dbReference type="Gene3D" id="3.40.250.10">
    <property type="entry name" value="Rhodanese-like domain"/>
    <property type="match status" value="2"/>
</dbReference>
<name>A0ABS8CAP3_9BURK</name>
<dbReference type="CDD" id="cd01448">
    <property type="entry name" value="TST_Repeat_1"/>
    <property type="match status" value="1"/>
</dbReference>
<sequence>MSVSPLISAEQLQDLLRQPSLHVLLIDCRYVLTDPAAGAQAYAQGHILGAVYADLGEILSGPANQTGLGGRHPLPDPQRFAKDMAALGVSQSTLVVAYDTGESVFASRLWWLMRWIGHEAVCVLDGGLQAWLKAGGELSSQTPQPTPGALSVHQPSRPTVGFEQVLGNVSDSKLQVLDARSPDRFRGENETMDPVGGHIPGALNRHYKDNLDADGRFKTPSQLRAEFQALLGDRPAHQLVHQCGSGVSACHNLLAMEVAGLYGSALYPGSWSEWCRQPGAPIEGS</sequence>
<gene>
    <name evidence="4" type="ORF">H0484_04935</name>
</gene>
<comment type="caution">
    <text evidence="4">The sequence shown here is derived from an EMBL/GenBank/DDBJ whole genome shotgun (WGS) entry which is preliminary data.</text>
</comment>
<reference evidence="4 5" key="1">
    <citation type="submission" date="2020-07" db="EMBL/GenBank/DDBJ databases">
        <title>Pusillimonas sp. nov., isolated from poultry manure in Taiwan.</title>
        <authorList>
            <person name="Lin S.-Y."/>
            <person name="Tang Y.-S."/>
            <person name="Young C.-C."/>
        </authorList>
    </citation>
    <scope>NUCLEOTIDE SEQUENCE [LARGE SCALE GENOMIC DNA]</scope>
    <source>
        <strain evidence="4 5">CC-YST705</strain>
    </source>
</reference>
<dbReference type="InterPro" id="IPR045078">
    <property type="entry name" value="TST/MPST-like"/>
</dbReference>
<keyword evidence="5" id="KW-1185">Reference proteome</keyword>
<dbReference type="SMART" id="SM00450">
    <property type="entry name" value="RHOD"/>
    <property type="match status" value="2"/>
</dbReference>
<accession>A0ABS8CAP3</accession>
<proteinExistence type="predicted"/>
<evidence type="ECO:0000256" key="2">
    <source>
        <dbReference type="ARBA" id="ARBA00022737"/>
    </source>
</evidence>
<keyword evidence="2" id="KW-0677">Repeat</keyword>